<organism evidence="1 2">
    <name type="scientific">Myxococcus llanfairpwllgwyngyllgogerychwyrndrobwllllantysiliogogogochensis</name>
    <dbReference type="NCBI Taxonomy" id="2590453"/>
    <lineage>
        <taxon>Bacteria</taxon>
        <taxon>Pseudomonadati</taxon>
        <taxon>Myxococcota</taxon>
        <taxon>Myxococcia</taxon>
        <taxon>Myxococcales</taxon>
        <taxon>Cystobacterineae</taxon>
        <taxon>Myxococcaceae</taxon>
        <taxon>Myxococcus</taxon>
    </lineage>
</organism>
<name>A0A540WSY4_9BACT</name>
<evidence type="ECO:0000313" key="1">
    <source>
        <dbReference type="EMBL" id="TQF12109.1"/>
    </source>
</evidence>
<dbReference type="RefSeq" id="WP_141646141.1">
    <property type="nucleotide sequence ID" value="NZ_VIFM01000154.1"/>
</dbReference>
<dbReference type="SUPFAM" id="SSF52540">
    <property type="entry name" value="P-loop containing nucleoside triphosphate hydrolases"/>
    <property type="match status" value="1"/>
</dbReference>
<dbReference type="Proteomes" id="UP000315369">
    <property type="component" value="Unassembled WGS sequence"/>
</dbReference>
<accession>A0A540WSY4</accession>
<protein>
    <submittedName>
        <fullName evidence="1">Sulfotransferase family protein</fullName>
    </submittedName>
</protein>
<keyword evidence="2" id="KW-1185">Reference proteome</keyword>
<dbReference type="InterPro" id="IPR027417">
    <property type="entry name" value="P-loop_NTPase"/>
</dbReference>
<comment type="caution">
    <text evidence="1">The sequence shown here is derived from an EMBL/GenBank/DDBJ whole genome shotgun (WGS) entry which is preliminary data.</text>
</comment>
<dbReference type="GO" id="GO:0016740">
    <property type="term" value="F:transferase activity"/>
    <property type="evidence" value="ECO:0007669"/>
    <property type="project" value="UniProtKB-KW"/>
</dbReference>
<keyword evidence="1" id="KW-0808">Transferase</keyword>
<dbReference type="Gene3D" id="3.40.50.300">
    <property type="entry name" value="P-loop containing nucleotide triphosphate hydrolases"/>
    <property type="match status" value="1"/>
</dbReference>
<evidence type="ECO:0000313" key="2">
    <source>
        <dbReference type="Proteomes" id="UP000315369"/>
    </source>
</evidence>
<sequence>MSLAPDDARLDGWIPARLHVDGEVPRVDWCHLGDRRFTDPFFDETLERRLRHPFALLFRHQTSLETLVARQAARPGLPVKGLVFHMSRCGSTLLAQLLASLPRHIVLSEASPVDVVLRLHLRLRHVTDEQRIEWLRAVVAALGQRRHLEEDGVFLKLDAWHVLELPLLQRAFPGVPWLFLYRDPVEVMASHQKHRGAHMLPGVLEPARVGLESGQLSELSLEEYGARVLARLCDAGLRAYRERKGPARLLNYRQLQDSAVSQLVDLFGLQPTPTEAGLLASAAARDAKNPVLPFADDTEDKARTVSNTSRTMAERWVREVYDSLEAERLRDAARG</sequence>
<gene>
    <name evidence="1" type="ORF">FJV41_30695</name>
</gene>
<reference evidence="1 2" key="1">
    <citation type="submission" date="2019-06" db="EMBL/GenBank/DDBJ databases">
        <authorList>
            <person name="Livingstone P."/>
            <person name="Whitworth D."/>
        </authorList>
    </citation>
    <scope>NUCLEOTIDE SEQUENCE [LARGE SCALE GENOMIC DNA]</scope>
    <source>
        <strain evidence="1 2">AM401</strain>
    </source>
</reference>
<proteinExistence type="predicted"/>
<dbReference type="EMBL" id="VIFM01000154">
    <property type="protein sequence ID" value="TQF12109.1"/>
    <property type="molecule type" value="Genomic_DNA"/>
</dbReference>
<dbReference type="OrthoDB" id="5380394at2"/>
<dbReference type="AlphaFoldDB" id="A0A540WSY4"/>